<keyword evidence="1" id="KW-0595">Phospholipid degradation</keyword>
<feature type="domain" description="YutG/PgpA" evidence="3">
    <location>
        <begin position="6"/>
        <end position="143"/>
    </location>
</feature>
<dbReference type="GO" id="GO:0008962">
    <property type="term" value="F:phosphatidylglycerophosphatase activity"/>
    <property type="evidence" value="ECO:0007669"/>
    <property type="project" value="UniProtKB-EC"/>
</dbReference>
<dbReference type="EC" id="3.1.3.27" evidence="1"/>
<dbReference type="PROSITE" id="PS51257">
    <property type="entry name" value="PROKAR_LIPOPROTEIN"/>
    <property type="match status" value="1"/>
</dbReference>
<dbReference type="PANTHER" id="PTHR36305">
    <property type="entry name" value="PHOSPHATIDYLGLYCEROPHOSPHATASE A"/>
    <property type="match status" value="1"/>
</dbReference>
<dbReference type="InterPro" id="IPR036681">
    <property type="entry name" value="PgpA-like_sf"/>
</dbReference>
<comment type="function">
    <text evidence="1">Lipid phosphatase which dephosphorylates phosphatidylglycerophosphate (PGP) to phosphatidylglycerol (PG).</text>
</comment>
<comment type="cofactor">
    <cofactor evidence="1">
        <name>Mg(2+)</name>
        <dbReference type="ChEBI" id="CHEBI:18420"/>
    </cofactor>
</comment>
<dbReference type="AlphaFoldDB" id="A0A0D6PJD9"/>
<organism evidence="4 5">
    <name type="scientific">Acidocella aminolytica 101 = DSM 11237</name>
    <dbReference type="NCBI Taxonomy" id="1120923"/>
    <lineage>
        <taxon>Bacteria</taxon>
        <taxon>Pseudomonadati</taxon>
        <taxon>Pseudomonadota</taxon>
        <taxon>Alphaproteobacteria</taxon>
        <taxon>Acetobacterales</taxon>
        <taxon>Acidocellaceae</taxon>
        <taxon>Acidocella</taxon>
    </lineage>
</organism>
<dbReference type="GO" id="GO:0046872">
    <property type="term" value="F:metal ion binding"/>
    <property type="evidence" value="ECO:0007669"/>
    <property type="project" value="UniProtKB-KW"/>
</dbReference>
<keyword evidence="1" id="KW-0442">Lipid degradation</keyword>
<sequence>MKFWRFIASGFGSGLAPKAPGTFGSLVGLLLGCLLLTVGHIALLTGIVVASAVGLYAIGQLPEAENDPSWVVIDEIAGQMIPLLALYEVSFWGALLSFGLFRLFDIWKPGPVGWADKRKDEIGIMGDDIIAGLLAWLVMLVLHLVSPL</sequence>
<keyword evidence="2" id="KW-1133">Transmembrane helix</keyword>
<dbReference type="STRING" id="1120923.SAMN02746095_01279"/>
<gene>
    <name evidence="4" type="ORF">Aam_119_015</name>
</gene>
<keyword evidence="1" id="KW-0378">Hydrolase</keyword>
<dbReference type="RefSeq" id="WP_139284814.1">
    <property type="nucleotide sequence ID" value="NZ_BANC01000117.1"/>
</dbReference>
<proteinExistence type="predicted"/>
<keyword evidence="1" id="KW-1208">Phospholipid metabolism</keyword>
<evidence type="ECO:0000259" key="3">
    <source>
        <dbReference type="Pfam" id="PF04608"/>
    </source>
</evidence>
<reference evidence="4 5" key="1">
    <citation type="submission" date="2012-11" db="EMBL/GenBank/DDBJ databases">
        <title>Whole genome sequence of Acidocella aminolytica 101 = DSM 11237.</title>
        <authorList>
            <person name="Azuma Y."/>
            <person name="Higashiura N."/>
            <person name="Hirakawa H."/>
            <person name="Matsushita K."/>
        </authorList>
    </citation>
    <scope>NUCLEOTIDE SEQUENCE [LARGE SCALE GENOMIC DNA]</scope>
    <source>
        <strain evidence="5">101 / DSM 11237</strain>
    </source>
</reference>
<dbReference type="PANTHER" id="PTHR36305:SF1">
    <property type="entry name" value="PHOSPHATIDYLGLYCEROPHOSPHATASE A"/>
    <property type="match status" value="1"/>
</dbReference>
<comment type="pathway">
    <text evidence="1">Phospholipid metabolism; phosphatidylglycerol biosynthesis; phosphatidylglycerol from CDP-diacylglycerol: step 2/2.</text>
</comment>
<feature type="transmembrane region" description="Helical" evidence="2">
    <location>
        <begin position="122"/>
        <end position="145"/>
    </location>
</feature>
<dbReference type="EMBL" id="BANC01000117">
    <property type="protein sequence ID" value="GAN81797.1"/>
    <property type="molecule type" value="Genomic_DNA"/>
</dbReference>
<evidence type="ECO:0000313" key="5">
    <source>
        <dbReference type="Proteomes" id="UP000032668"/>
    </source>
</evidence>
<dbReference type="OrthoDB" id="9804091at2"/>
<keyword evidence="5" id="KW-1185">Reference proteome</keyword>
<dbReference type="GO" id="GO:0005886">
    <property type="term" value="C:plasma membrane"/>
    <property type="evidence" value="ECO:0007669"/>
    <property type="project" value="UniProtKB-SubCell"/>
</dbReference>
<dbReference type="PIRSF" id="PIRSF006162">
    <property type="entry name" value="PgpA"/>
    <property type="match status" value="1"/>
</dbReference>
<feature type="transmembrane region" description="Helical" evidence="2">
    <location>
        <begin position="79"/>
        <end position="101"/>
    </location>
</feature>
<evidence type="ECO:0000313" key="4">
    <source>
        <dbReference type="EMBL" id="GAN81797.1"/>
    </source>
</evidence>
<dbReference type="GO" id="GO:0009395">
    <property type="term" value="P:phospholipid catabolic process"/>
    <property type="evidence" value="ECO:0007669"/>
    <property type="project" value="UniProtKB-KW"/>
</dbReference>
<keyword evidence="1" id="KW-0443">Lipid metabolism</keyword>
<evidence type="ECO:0000256" key="2">
    <source>
        <dbReference type="SAM" id="Phobius"/>
    </source>
</evidence>
<dbReference type="CDD" id="cd06971">
    <property type="entry name" value="PgpA"/>
    <property type="match status" value="1"/>
</dbReference>
<keyword evidence="1" id="KW-0479">Metal-binding</keyword>
<comment type="caution">
    <text evidence="4">The sequence shown here is derived from an EMBL/GenBank/DDBJ whole genome shotgun (WGS) entry which is preliminary data.</text>
</comment>
<dbReference type="Proteomes" id="UP000032668">
    <property type="component" value="Unassembled WGS sequence"/>
</dbReference>
<protein>
    <recommendedName>
        <fullName evidence="1">Phosphatidylglycerophosphatase A</fullName>
        <ecNumber evidence="1">3.1.3.27</ecNumber>
    </recommendedName>
    <alternativeName>
        <fullName evidence="1">Phosphatidylglycerolphosphate phosphatase A</fullName>
    </alternativeName>
</protein>
<accession>A0A0D6PJD9</accession>
<keyword evidence="1" id="KW-0997">Cell inner membrane</keyword>
<keyword evidence="1 2" id="KW-0812">Transmembrane</keyword>
<name>A0A0D6PJD9_9PROT</name>
<dbReference type="GO" id="GO:0006655">
    <property type="term" value="P:phosphatidylglycerol biosynthetic process"/>
    <property type="evidence" value="ECO:0007669"/>
    <property type="project" value="UniProtKB-UniPathway"/>
</dbReference>
<dbReference type="UniPathway" id="UPA00084">
    <property type="reaction ID" value="UER00504"/>
</dbReference>
<dbReference type="SUPFAM" id="SSF101307">
    <property type="entry name" value="YutG-like"/>
    <property type="match status" value="1"/>
</dbReference>
<dbReference type="InterPro" id="IPR007686">
    <property type="entry name" value="YutG/PgpA"/>
</dbReference>
<dbReference type="Pfam" id="PF04608">
    <property type="entry name" value="PgpA"/>
    <property type="match status" value="1"/>
</dbReference>
<evidence type="ECO:0000256" key="1">
    <source>
        <dbReference type="PIRNR" id="PIRNR006162"/>
    </source>
</evidence>
<comment type="subcellular location">
    <subcellularLocation>
        <location evidence="1">Cell inner membrane</location>
        <topology evidence="1">Multi-pass membrane protein</topology>
    </subcellularLocation>
</comment>
<keyword evidence="1 2" id="KW-0472">Membrane</keyword>
<comment type="catalytic activity">
    <reaction evidence="1">
        <text>a 1,2-diacyl-sn-glycero-3-phospho-(1'-sn-glycero-3'-phosphate) + H2O = a 1,2-diacyl-sn-glycero-3-phospho-(1'-sn-glycerol) + phosphate</text>
        <dbReference type="Rhea" id="RHEA:33751"/>
        <dbReference type="ChEBI" id="CHEBI:15377"/>
        <dbReference type="ChEBI" id="CHEBI:43474"/>
        <dbReference type="ChEBI" id="CHEBI:60110"/>
        <dbReference type="ChEBI" id="CHEBI:64716"/>
        <dbReference type="EC" id="3.1.3.27"/>
    </reaction>
</comment>
<keyword evidence="1" id="KW-1003">Cell membrane</keyword>
<feature type="transmembrane region" description="Helical" evidence="2">
    <location>
        <begin position="26"/>
        <end position="59"/>
    </location>
</feature>
<dbReference type="InterPro" id="IPR026037">
    <property type="entry name" value="PgpA"/>
</dbReference>
<keyword evidence="1" id="KW-0460">Magnesium</keyword>